<sequence length="322" mass="35242">MGLLGFVLMCQYSGNLFVQLTFYILSEYSFASAAAAVVVVVDQLDRCSAMSTICQLLTIPATIYDGYSIQDVECIDMSRSVDSSTSRIISSPMSSFVTPSTSFAANQMHDIYSLAMLTPPPPYSAPSFPHAVHHASQLLLLHKMTFCFETTEDSDIDVVGLSETTKEVSLNDKDEDIVDDTQPLDLTNKPHRPTVIVDHHAAPNPRPHASVRRSVSSVSSTSTNDDIAAHFRRSLSGKWPKRNKTDEARNSPLRRRTSFNTSSLSISPTPPPTAATTPTQTIIVNNYTDTSLSVADHFRRALYGKRGGESAKKSNVVDAARH</sequence>
<evidence type="ECO:0000256" key="1">
    <source>
        <dbReference type="SAM" id="MobiDB-lite"/>
    </source>
</evidence>
<feature type="compositionally biased region" description="Polar residues" evidence="1">
    <location>
        <begin position="258"/>
        <end position="267"/>
    </location>
</feature>
<organism evidence="2 3">
    <name type="scientific">Caenorhabditis bovis</name>
    <dbReference type="NCBI Taxonomy" id="2654633"/>
    <lineage>
        <taxon>Eukaryota</taxon>
        <taxon>Metazoa</taxon>
        <taxon>Ecdysozoa</taxon>
        <taxon>Nematoda</taxon>
        <taxon>Chromadorea</taxon>
        <taxon>Rhabditida</taxon>
        <taxon>Rhabditina</taxon>
        <taxon>Rhabditomorpha</taxon>
        <taxon>Rhabditoidea</taxon>
        <taxon>Rhabditidae</taxon>
        <taxon>Peloderinae</taxon>
        <taxon>Caenorhabditis</taxon>
    </lineage>
</organism>
<protein>
    <submittedName>
        <fullName evidence="2">Uncharacterized protein</fullName>
    </submittedName>
</protein>
<gene>
    <name evidence="2" type="ORF">CBOVIS_LOCUS8338</name>
</gene>
<dbReference type="SMART" id="SM00711">
    <property type="entry name" value="TDU"/>
    <property type="match status" value="2"/>
</dbReference>
<feature type="compositionally biased region" description="Basic residues" evidence="1">
    <location>
        <begin position="230"/>
        <end position="242"/>
    </location>
</feature>
<feature type="region of interest" description="Disordered" evidence="1">
    <location>
        <begin position="197"/>
        <end position="278"/>
    </location>
</feature>
<name>A0A8S1F611_9PELO</name>
<feature type="compositionally biased region" description="Low complexity" evidence="1">
    <location>
        <begin position="212"/>
        <end position="223"/>
    </location>
</feature>
<dbReference type="EMBL" id="CADEPM010000005">
    <property type="protein sequence ID" value="CAB3406239.1"/>
    <property type="molecule type" value="Genomic_DNA"/>
</dbReference>
<proteinExistence type="predicted"/>
<dbReference type="AlphaFoldDB" id="A0A8S1F611"/>
<comment type="caution">
    <text evidence="2">The sequence shown here is derived from an EMBL/GenBank/DDBJ whole genome shotgun (WGS) entry which is preliminary data.</text>
</comment>
<evidence type="ECO:0000313" key="2">
    <source>
        <dbReference type="EMBL" id="CAB3406239.1"/>
    </source>
</evidence>
<dbReference type="Proteomes" id="UP000494206">
    <property type="component" value="Unassembled WGS sequence"/>
</dbReference>
<reference evidence="2 3" key="1">
    <citation type="submission" date="2020-04" db="EMBL/GenBank/DDBJ databases">
        <authorList>
            <person name="Laetsch R D."/>
            <person name="Stevens L."/>
            <person name="Kumar S."/>
            <person name="Blaxter L. M."/>
        </authorList>
    </citation>
    <scope>NUCLEOTIDE SEQUENCE [LARGE SCALE GENOMIC DNA]</scope>
</reference>
<dbReference type="InterPro" id="IPR006627">
    <property type="entry name" value="TDU_repeat"/>
</dbReference>
<accession>A0A8S1F611</accession>
<keyword evidence="3" id="KW-1185">Reference proteome</keyword>
<evidence type="ECO:0000313" key="3">
    <source>
        <dbReference type="Proteomes" id="UP000494206"/>
    </source>
</evidence>
<dbReference type="OrthoDB" id="5851072at2759"/>